<dbReference type="InterPro" id="IPR004499">
    <property type="entry name" value="Pro-tRNA-ligase_IIa_arc-type"/>
</dbReference>
<evidence type="ECO:0000256" key="4">
    <source>
        <dbReference type="ARBA" id="ARBA00022917"/>
    </source>
</evidence>
<dbReference type="SMART" id="SM00946">
    <property type="entry name" value="ProRS-C_1"/>
    <property type="match status" value="1"/>
</dbReference>
<dbReference type="PROSITE" id="PS50862">
    <property type="entry name" value="AA_TRNA_LIGASE_II"/>
    <property type="match status" value="1"/>
</dbReference>
<dbReference type="Gene3D" id="3.30.110.30">
    <property type="entry name" value="C-terminal domain of ProRS"/>
    <property type="match status" value="1"/>
</dbReference>
<dbReference type="GO" id="GO:0005737">
    <property type="term" value="C:cytoplasm"/>
    <property type="evidence" value="ECO:0007669"/>
    <property type="project" value="UniProtKB-SubCell"/>
</dbReference>
<feature type="domain" description="Aminoacyl-transfer RNA synthetases class-II family profile" evidence="8">
    <location>
        <begin position="38"/>
        <end position="280"/>
    </location>
</feature>
<dbReference type="Pfam" id="PF09180">
    <property type="entry name" value="ProRS-C_1"/>
    <property type="match status" value="1"/>
</dbReference>
<evidence type="ECO:0000256" key="2">
    <source>
        <dbReference type="ARBA" id="ARBA00022741"/>
    </source>
</evidence>
<dbReference type="GO" id="GO:0004827">
    <property type="term" value="F:proline-tRNA ligase activity"/>
    <property type="evidence" value="ECO:0007669"/>
    <property type="project" value="UniProtKB-UniRule"/>
</dbReference>
<keyword evidence="3 7" id="KW-0067">ATP-binding</keyword>
<dbReference type="PRINTS" id="PR01046">
    <property type="entry name" value="TRNASYNTHPRO"/>
</dbReference>
<dbReference type="AlphaFoldDB" id="A0A7J3ZIV6"/>
<dbReference type="Pfam" id="PF03129">
    <property type="entry name" value="HGTP_anticodon"/>
    <property type="match status" value="1"/>
</dbReference>
<dbReference type="InterPro" id="IPR002314">
    <property type="entry name" value="aa-tRNA-synt_IIb"/>
</dbReference>
<comment type="subcellular location">
    <subcellularLocation>
        <location evidence="7">Cytoplasm</location>
    </subcellularLocation>
</comment>
<comment type="similarity">
    <text evidence="7">Belongs to the class-II aminoacyl-tRNA synthetase family. ProS type 3 subfamily.</text>
</comment>
<dbReference type="GO" id="GO:0005524">
    <property type="term" value="F:ATP binding"/>
    <property type="evidence" value="ECO:0007669"/>
    <property type="project" value="UniProtKB-UniRule"/>
</dbReference>
<protein>
    <recommendedName>
        <fullName evidence="7">Proline--tRNA ligase</fullName>
        <ecNumber evidence="7">6.1.1.15</ecNumber>
    </recommendedName>
    <alternativeName>
        <fullName evidence="7">Prolyl-tRNA synthetase</fullName>
        <shortName evidence="7">ProRS</shortName>
    </alternativeName>
</protein>
<proteinExistence type="inferred from homology"/>
<dbReference type="Gene3D" id="3.30.930.10">
    <property type="entry name" value="Bira Bifunctional Protein, Domain 2"/>
    <property type="match status" value="1"/>
</dbReference>
<dbReference type="EC" id="6.1.1.15" evidence="7"/>
<dbReference type="Gene3D" id="3.40.50.800">
    <property type="entry name" value="Anticodon-binding domain"/>
    <property type="match status" value="1"/>
</dbReference>
<dbReference type="InterPro" id="IPR036621">
    <property type="entry name" value="Anticodon-bd_dom_sf"/>
</dbReference>
<evidence type="ECO:0000256" key="1">
    <source>
        <dbReference type="ARBA" id="ARBA00022598"/>
    </source>
</evidence>
<evidence type="ECO:0000256" key="3">
    <source>
        <dbReference type="ARBA" id="ARBA00022840"/>
    </source>
</evidence>
<dbReference type="GO" id="GO:0017101">
    <property type="term" value="C:aminoacyl-tRNA synthetase multienzyme complex"/>
    <property type="evidence" value="ECO:0007669"/>
    <property type="project" value="TreeGrafter"/>
</dbReference>
<evidence type="ECO:0000259" key="8">
    <source>
        <dbReference type="PROSITE" id="PS50862"/>
    </source>
</evidence>
<dbReference type="SUPFAM" id="SSF64586">
    <property type="entry name" value="C-terminal domain of ProRS"/>
    <property type="match status" value="1"/>
</dbReference>
<dbReference type="InterPro" id="IPR006195">
    <property type="entry name" value="aa-tRNA-synth_II"/>
</dbReference>
<dbReference type="PANTHER" id="PTHR43382:SF2">
    <property type="entry name" value="BIFUNCTIONAL GLUTAMATE_PROLINE--TRNA LIGASE"/>
    <property type="match status" value="1"/>
</dbReference>
<dbReference type="FunFam" id="3.30.930.10:FF:000037">
    <property type="entry name" value="Proline--tRNA ligase"/>
    <property type="match status" value="1"/>
</dbReference>
<accession>A0A7J3ZIV6</accession>
<dbReference type="HAMAP" id="MF_01571">
    <property type="entry name" value="Pro_tRNA_synth_type3"/>
    <property type="match status" value="1"/>
</dbReference>
<sequence>MEKPGPEEFSGWFDSILREAELYDYGRYPVKGVGVWMPYGFALRKNILEIIRKHLDSTGHEEILLPLLIPEDLLVKEEEHIRGFRDEVYWVTHGGVEELDVKYALRPTSETSISLMESYWLSSYKQLPKKYYQIVSVFRYETKATRAMIRLREVTSFKEAHTAHASFEDAERQVFEAVEIYKRIFDELGIPYMVHKRPDWDKFAGALYSIAFDTILPDGRALQIGTVHHLGQAFSKAIDVKVQLKDEKNDYVWQTSYGLSDRVIASVIAIHGDKRGLVLPFKVAPIQVILVPIPGKSEDATERVYSYVRTLESGLKECNLRVKTDWREDVTPGRKFYEWEQKGVPLRLEVGTRELVGNELIVARRDTLTKTKVSKDRLCEELYALGRDYDESLYKRAWEWFKDRYAKVESIEEARQIISSRRGIVELPWCGRDTCGQELERAIEAKVLGSPLERPKWIEGKSCPICCLAAVTAIRLAKTY</sequence>
<dbReference type="InterPro" id="IPR033721">
    <property type="entry name" value="ProRS_core_arch_euk"/>
</dbReference>
<evidence type="ECO:0000256" key="5">
    <source>
        <dbReference type="ARBA" id="ARBA00023146"/>
    </source>
</evidence>
<keyword evidence="5 7" id="KW-0030">Aminoacyl-tRNA synthetase</keyword>
<dbReference type="InterPro" id="IPR016061">
    <property type="entry name" value="Pro-tRNA_ligase_II_C"/>
</dbReference>
<dbReference type="PANTHER" id="PTHR43382">
    <property type="entry name" value="PROLYL-TRNA SYNTHETASE"/>
    <property type="match status" value="1"/>
</dbReference>
<dbReference type="Pfam" id="PF00587">
    <property type="entry name" value="tRNA-synt_2b"/>
    <property type="match status" value="1"/>
</dbReference>
<keyword evidence="2 7" id="KW-0547">Nucleotide-binding</keyword>
<gene>
    <name evidence="7" type="primary">proS</name>
    <name evidence="9" type="ORF">ENM78_01145</name>
</gene>
<comment type="caution">
    <text evidence="9">The sequence shown here is derived from an EMBL/GenBank/DDBJ whole genome shotgun (WGS) entry which is preliminary data.</text>
</comment>
<name>A0A7J3ZIV6_9CREN</name>
<dbReference type="InterPro" id="IPR017449">
    <property type="entry name" value="Pro-tRNA_synth_II"/>
</dbReference>
<evidence type="ECO:0000313" key="9">
    <source>
        <dbReference type="EMBL" id="HHQ80061.1"/>
    </source>
</evidence>
<reference evidence="9" key="1">
    <citation type="journal article" date="2020" name="mSystems">
        <title>Genome- and Community-Level Interaction Insights into Carbon Utilization and Element Cycling Functions of Hydrothermarchaeota in Hydrothermal Sediment.</title>
        <authorList>
            <person name="Zhou Z."/>
            <person name="Liu Y."/>
            <person name="Xu W."/>
            <person name="Pan J."/>
            <person name="Luo Z.H."/>
            <person name="Li M."/>
        </authorList>
    </citation>
    <scope>NUCLEOTIDE SEQUENCE [LARGE SCALE GENOMIC DNA]</scope>
    <source>
        <strain evidence="9">SpSt-1116</strain>
    </source>
</reference>
<organism evidence="9">
    <name type="scientific">Fervidicoccus fontis</name>
    <dbReference type="NCBI Taxonomy" id="683846"/>
    <lineage>
        <taxon>Archaea</taxon>
        <taxon>Thermoproteota</taxon>
        <taxon>Thermoprotei</taxon>
        <taxon>Fervidicoccales</taxon>
        <taxon>Fervidicoccaceae</taxon>
        <taxon>Fervidicoccus</taxon>
    </lineage>
</organism>
<dbReference type="InterPro" id="IPR002316">
    <property type="entry name" value="Pro-tRNA-ligase_IIa"/>
</dbReference>
<evidence type="ECO:0000256" key="7">
    <source>
        <dbReference type="HAMAP-Rule" id="MF_01571"/>
    </source>
</evidence>
<keyword evidence="7" id="KW-0963">Cytoplasm</keyword>
<dbReference type="EMBL" id="DRZC01000017">
    <property type="protein sequence ID" value="HHQ80061.1"/>
    <property type="molecule type" value="Genomic_DNA"/>
</dbReference>
<dbReference type="InterPro" id="IPR045864">
    <property type="entry name" value="aa-tRNA-synth_II/BPL/LPL"/>
</dbReference>
<comment type="function">
    <text evidence="7">Catalyzes the attachment of proline to tRNA(Pro) in a two-step reaction: proline is first activated by ATP to form Pro-AMP and then transferred to the acceptor end of tRNA(Pro).</text>
</comment>
<dbReference type="CDD" id="cd00862">
    <property type="entry name" value="ProRS_anticodon_zinc"/>
    <property type="match status" value="1"/>
</dbReference>
<comment type="subunit">
    <text evidence="7">Homodimer.</text>
</comment>
<keyword evidence="1 7" id="KW-0436">Ligase</keyword>
<dbReference type="NCBIfam" id="TIGR00408">
    <property type="entry name" value="proS_fam_I"/>
    <property type="match status" value="1"/>
</dbReference>
<comment type="domain">
    <text evidence="7">Consists of three domains: the N-terminal catalytic domain, the anticodon-binding domain and the C-terminal extension.</text>
</comment>
<dbReference type="InterPro" id="IPR004154">
    <property type="entry name" value="Anticodon-bd"/>
</dbReference>
<evidence type="ECO:0000256" key="6">
    <source>
        <dbReference type="ARBA" id="ARBA00047671"/>
    </source>
</evidence>
<keyword evidence="4 7" id="KW-0648">Protein biosynthesis</keyword>
<dbReference type="GO" id="GO:0006433">
    <property type="term" value="P:prolyl-tRNA aminoacylation"/>
    <property type="evidence" value="ECO:0007669"/>
    <property type="project" value="UniProtKB-UniRule"/>
</dbReference>
<dbReference type="SUPFAM" id="SSF55681">
    <property type="entry name" value="Class II aaRS and biotin synthetases"/>
    <property type="match status" value="1"/>
</dbReference>
<comment type="catalytic activity">
    <reaction evidence="6 7">
        <text>tRNA(Pro) + L-proline + ATP = L-prolyl-tRNA(Pro) + AMP + diphosphate</text>
        <dbReference type="Rhea" id="RHEA:14305"/>
        <dbReference type="Rhea" id="RHEA-COMP:9700"/>
        <dbReference type="Rhea" id="RHEA-COMP:9702"/>
        <dbReference type="ChEBI" id="CHEBI:30616"/>
        <dbReference type="ChEBI" id="CHEBI:33019"/>
        <dbReference type="ChEBI" id="CHEBI:60039"/>
        <dbReference type="ChEBI" id="CHEBI:78442"/>
        <dbReference type="ChEBI" id="CHEBI:78532"/>
        <dbReference type="ChEBI" id="CHEBI:456215"/>
        <dbReference type="EC" id="6.1.1.15"/>
    </reaction>
</comment>
<dbReference type="CDD" id="cd00778">
    <property type="entry name" value="ProRS_core_arch_euk"/>
    <property type="match status" value="1"/>
</dbReference>
<dbReference type="SUPFAM" id="SSF52954">
    <property type="entry name" value="Class II aaRS ABD-related"/>
    <property type="match status" value="1"/>
</dbReference>